<feature type="region of interest" description="Disordered" evidence="2">
    <location>
        <begin position="239"/>
        <end position="262"/>
    </location>
</feature>
<dbReference type="InterPro" id="IPR026081">
    <property type="entry name" value="DISC1"/>
</dbReference>
<feature type="coiled-coil region" evidence="1">
    <location>
        <begin position="737"/>
        <end position="764"/>
    </location>
</feature>
<dbReference type="PANTHER" id="PTHR14332:SF3">
    <property type="entry name" value="DISRUPTED IN SCHIZOPHRENIA 1 PROTEIN"/>
    <property type="match status" value="1"/>
</dbReference>
<feature type="region of interest" description="Disordered" evidence="2">
    <location>
        <begin position="81"/>
        <end position="213"/>
    </location>
</feature>
<name>A0A9Q1J1J1_SYNKA</name>
<evidence type="ECO:0000313" key="3">
    <source>
        <dbReference type="EMBL" id="KAJ8361425.1"/>
    </source>
</evidence>
<accession>A0A9Q1J1J1</accession>
<proteinExistence type="predicted"/>
<dbReference type="Proteomes" id="UP001152622">
    <property type="component" value="Chromosome 5"/>
</dbReference>
<sequence length="780" mass="85798">MRFLWIFPQIEAMMLKLQRLQQKAILEDDYDTGGPGAAPGVVSTGGSSHRRLGRRPGYLRLQDEDRRSPVYPTICAVSPSHSAPLEPGLASDPPPSSCVSHGGQRRPSHTPSVSNPAPLDRPLPHSSLRPDSPRGTDSLPPPARDQFTSSFSFIRLSLTSDPRTDRTPPPSPGPGAARTDQPVTAVTDKPLDPAGERWVSRESSGGHTAGHTAVTPELKDLLPDLDSCSLSLDSSDSASASSVTSGYESATPCGGGSATPCGGGSATPCGDTWGALLRRYEGILQDCLHSNRTNAQIEAMMLKLQRLQQKAILEDDYDTAERFGQKLEELRGEKSSLRLGLPSRHPALSHLLERLRVGVCAALQETAGSHSGEMQQVAVEERGRGSPLGRDSTQDPRKRREHLLQEKKLVQEEMQTLRCRMQELQRRSQRLEEELLQDDQLGEELLQEEEHLEEGVAPALRSCSPAQLQELSRALDDLVTSEHHAQIYAQPPPLLLRLKEQEEALKACIKETTAKVVMSQRVGGGLQRKVSASETQLLALHEAKLAAISGSDFSSAKELKAELKALYGERDRLESLARRLQALSSGNSRELARMKSEHSLLKQDLEHRQAQYETTQRENTLKYIELLEEKLHSCGNSVLERLWEADLEACHLLLRAPSCCGPGGEEVPATQAPPPEPHPKQEQDCAMLMALGGRWCSDTGLQHSEFTKKLEEFLFCMEDSQDPCDVNAEVTGVTEQCELIGRRLESLEEQLQTAISERDHALAHILTLPSTYNTWTYCPA</sequence>
<keyword evidence="1" id="KW-0175">Coiled coil</keyword>
<evidence type="ECO:0000313" key="4">
    <source>
        <dbReference type="Proteomes" id="UP001152622"/>
    </source>
</evidence>
<evidence type="ECO:0000256" key="2">
    <source>
        <dbReference type="SAM" id="MobiDB-lite"/>
    </source>
</evidence>
<gene>
    <name evidence="3" type="ORF">SKAU_G00179500</name>
</gene>
<protein>
    <recommendedName>
        <fullName evidence="5">DISC1 scaffold protein</fullName>
    </recommendedName>
</protein>
<dbReference type="GO" id="GO:0001764">
    <property type="term" value="P:neuron migration"/>
    <property type="evidence" value="ECO:0007669"/>
    <property type="project" value="TreeGrafter"/>
</dbReference>
<feature type="compositionally biased region" description="Basic and acidic residues" evidence="2">
    <location>
        <begin position="392"/>
        <end position="401"/>
    </location>
</feature>
<feature type="region of interest" description="Disordered" evidence="2">
    <location>
        <begin position="31"/>
        <end position="65"/>
    </location>
</feature>
<evidence type="ECO:0000256" key="1">
    <source>
        <dbReference type="SAM" id="Coils"/>
    </source>
</evidence>
<feature type="compositionally biased region" description="Basic and acidic residues" evidence="2">
    <location>
        <begin position="189"/>
        <end position="200"/>
    </location>
</feature>
<dbReference type="EMBL" id="JAINUF010000005">
    <property type="protein sequence ID" value="KAJ8361425.1"/>
    <property type="molecule type" value="Genomic_DNA"/>
</dbReference>
<dbReference type="GO" id="GO:0045111">
    <property type="term" value="C:intermediate filament cytoskeleton"/>
    <property type="evidence" value="ECO:0007669"/>
    <property type="project" value="TreeGrafter"/>
</dbReference>
<feature type="compositionally biased region" description="Gly residues" evidence="2">
    <location>
        <begin position="253"/>
        <end position="262"/>
    </location>
</feature>
<dbReference type="GO" id="GO:0060271">
    <property type="term" value="P:cilium assembly"/>
    <property type="evidence" value="ECO:0007669"/>
    <property type="project" value="TreeGrafter"/>
</dbReference>
<evidence type="ECO:0008006" key="5">
    <source>
        <dbReference type="Google" id="ProtNLM"/>
    </source>
</evidence>
<dbReference type="AlphaFoldDB" id="A0A9Q1J1J1"/>
<keyword evidence="4" id="KW-1185">Reference proteome</keyword>
<dbReference type="PANTHER" id="PTHR14332">
    <property type="entry name" value="DISRUPTED IN SCHIZOPHRENIA 1 PROTEIN"/>
    <property type="match status" value="1"/>
</dbReference>
<feature type="region of interest" description="Disordered" evidence="2">
    <location>
        <begin position="370"/>
        <end position="401"/>
    </location>
</feature>
<dbReference type="GO" id="GO:0005815">
    <property type="term" value="C:microtubule organizing center"/>
    <property type="evidence" value="ECO:0007669"/>
    <property type="project" value="TreeGrafter"/>
</dbReference>
<organism evidence="3 4">
    <name type="scientific">Synaphobranchus kaupii</name>
    <name type="common">Kaup's arrowtooth eel</name>
    <dbReference type="NCBI Taxonomy" id="118154"/>
    <lineage>
        <taxon>Eukaryota</taxon>
        <taxon>Metazoa</taxon>
        <taxon>Chordata</taxon>
        <taxon>Craniata</taxon>
        <taxon>Vertebrata</taxon>
        <taxon>Euteleostomi</taxon>
        <taxon>Actinopterygii</taxon>
        <taxon>Neopterygii</taxon>
        <taxon>Teleostei</taxon>
        <taxon>Anguilliformes</taxon>
        <taxon>Synaphobranchidae</taxon>
        <taxon>Synaphobranchus</taxon>
    </lineage>
</organism>
<dbReference type="GO" id="GO:0005874">
    <property type="term" value="C:microtubule"/>
    <property type="evidence" value="ECO:0007669"/>
    <property type="project" value="TreeGrafter"/>
</dbReference>
<dbReference type="OrthoDB" id="9836442at2759"/>
<reference evidence="3" key="1">
    <citation type="journal article" date="2023" name="Science">
        <title>Genome structures resolve the early diversification of teleost fishes.</title>
        <authorList>
            <person name="Parey E."/>
            <person name="Louis A."/>
            <person name="Montfort J."/>
            <person name="Bouchez O."/>
            <person name="Roques C."/>
            <person name="Iampietro C."/>
            <person name="Lluch J."/>
            <person name="Castinel A."/>
            <person name="Donnadieu C."/>
            <person name="Desvignes T."/>
            <person name="Floi Bucao C."/>
            <person name="Jouanno E."/>
            <person name="Wen M."/>
            <person name="Mejri S."/>
            <person name="Dirks R."/>
            <person name="Jansen H."/>
            <person name="Henkel C."/>
            <person name="Chen W.J."/>
            <person name="Zahm M."/>
            <person name="Cabau C."/>
            <person name="Klopp C."/>
            <person name="Thompson A.W."/>
            <person name="Robinson-Rechavi M."/>
            <person name="Braasch I."/>
            <person name="Lecointre G."/>
            <person name="Bobe J."/>
            <person name="Postlethwait J.H."/>
            <person name="Berthelot C."/>
            <person name="Roest Crollius H."/>
            <person name="Guiguen Y."/>
        </authorList>
    </citation>
    <scope>NUCLEOTIDE SEQUENCE</scope>
    <source>
        <strain evidence="3">WJC10195</strain>
    </source>
</reference>
<comment type="caution">
    <text evidence="3">The sequence shown here is derived from an EMBL/GenBank/DDBJ whole genome shotgun (WGS) entry which is preliminary data.</text>
</comment>
<feature type="coiled-coil region" evidence="1">
    <location>
        <begin position="556"/>
        <end position="583"/>
    </location>
</feature>